<evidence type="ECO:0000313" key="4">
    <source>
        <dbReference type="Proteomes" id="UP000828390"/>
    </source>
</evidence>
<dbReference type="PANTHER" id="PTHR23086:SF8">
    <property type="entry name" value="PHOSPHATIDYLINOSITOL 5-PHOSPHATE 4-KINASE, ISOFORM A"/>
    <property type="match status" value="1"/>
</dbReference>
<dbReference type="InterPro" id="IPR023610">
    <property type="entry name" value="PInositol-4/5-P-5/4-kinase"/>
</dbReference>
<dbReference type="GO" id="GO:0046854">
    <property type="term" value="P:phosphatidylinositol phosphate biosynthetic process"/>
    <property type="evidence" value="ECO:0007669"/>
    <property type="project" value="TreeGrafter"/>
</dbReference>
<dbReference type="Pfam" id="PF01504">
    <property type="entry name" value="PIP5K"/>
    <property type="match status" value="1"/>
</dbReference>
<dbReference type="EMBL" id="JAIWYP010000013">
    <property type="protein sequence ID" value="KAH3718641.1"/>
    <property type="molecule type" value="Genomic_DNA"/>
</dbReference>
<dbReference type="SUPFAM" id="SSF56104">
    <property type="entry name" value="SAICAR synthase-like"/>
    <property type="match status" value="1"/>
</dbReference>
<keyword evidence="1" id="KW-0418">Kinase</keyword>
<feature type="domain" description="PIPK" evidence="2">
    <location>
        <begin position="1"/>
        <end position="72"/>
    </location>
</feature>
<dbReference type="Proteomes" id="UP000828390">
    <property type="component" value="Unassembled WGS sequence"/>
</dbReference>
<dbReference type="InterPro" id="IPR002498">
    <property type="entry name" value="PInositol-4-P-4/5-kinase_core"/>
</dbReference>
<evidence type="ECO:0000313" key="3">
    <source>
        <dbReference type="EMBL" id="KAH3718641.1"/>
    </source>
</evidence>
<dbReference type="PANTHER" id="PTHR23086">
    <property type="entry name" value="PHOSPHATIDYLINOSITOL-4-PHOSPHATE 5-KINASE"/>
    <property type="match status" value="1"/>
</dbReference>
<dbReference type="GO" id="GO:0016308">
    <property type="term" value="F:1-phosphatidylinositol-4-phosphate 5-kinase activity"/>
    <property type="evidence" value="ECO:0007669"/>
    <property type="project" value="TreeGrafter"/>
</dbReference>
<keyword evidence="1" id="KW-0808">Transferase</keyword>
<gene>
    <name evidence="3" type="ORF">DPMN_061447</name>
</gene>
<dbReference type="GO" id="GO:0005886">
    <property type="term" value="C:plasma membrane"/>
    <property type="evidence" value="ECO:0007669"/>
    <property type="project" value="TreeGrafter"/>
</dbReference>
<proteinExistence type="predicted"/>
<reference evidence="3" key="1">
    <citation type="journal article" date="2019" name="bioRxiv">
        <title>The Genome of the Zebra Mussel, Dreissena polymorpha: A Resource for Invasive Species Research.</title>
        <authorList>
            <person name="McCartney M.A."/>
            <person name="Auch B."/>
            <person name="Kono T."/>
            <person name="Mallez S."/>
            <person name="Zhang Y."/>
            <person name="Obille A."/>
            <person name="Becker A."/>
            <person name="Abrahante J.E."/>
            <person name="Garbe J."/>
            <person name="Badalamenti J.P."/>
            <person name="Herman A."/>
            <person name="Mangelson H."/>
            <person name="Liachko I."/>
            <person name="Sullivan S."/>
            <person name="Sone E.D."/>
            <person name="Koren S."/>
            <person name="Silverstein K.A.T."/>
            <person name="Beckman K.B."/>
            <person name="Gohl D.M."/>
        </authorList>
    </citation>
    <scope>NUCLEOTIDE SEQUENCE</scope>
    <source>
        <strain evidence="3">Duluth1</strain>
        <tissue evidence="3">Whole animal</tissue>
    </source>
</reference>
<dbReference type="GO" id="GO:0016309">
    <property type="term" value="F:1-phosphatidylinositol-5-phosphate 4-kinase activity"/>
    <property type="evidence" value="ECO:0007669"/>
    <property type="project" value="TreeGrafter"/>
</dbReference>
<dbReference type="PROSITE" id="PS51455">
    <property type="entry name" value="PIPK"/>
    <property type="match status" value="1"/>
</dbReference>
<dbReference type="AlphaFoldDB" id="A0A9D4HJ65"/>
<evidence type="ECO:0000256" key="1">
    <source>
        <dbReference type="PROSITE-ProRule" id="PRU00781"/>
    </source>
</evidence>
<keyword evidence="1" id="KW-0067">ATP-binding</keyword>
<accession>A0A9D4HJ65</accession>
<sequence>MLPHYLGMYRITVNDVETYLCVMRNVFSPRQPTHKKYDLKVCGVSRCFSRAPIHQLILKTSQFLYRIFLKLL</sequence>
<dbReference type="GO" id="GO:0005524">
    <property type="term" value="F:ATP binding"/>
    <property type="evidence" value="ECO:0007669"/>
    <property type="project" value="UniProtKB-UniRule"/>
</dbReference>
<name>A0A9D4HJ65_DREPO</name>
<reference evidence="3" key="2">
    <citation type="submission" date="2020-11" db="EMBL/GenBank/DDBJ databases">
        <authorList>
            <person name="McCartney M.A."/>
            <person name="Auch B."/>
            <person name="Kono T."/>
            <person name="Mallez S."/>
            <person name="Becker A."/>
            <person name="Gohl D.M."/>
            <person name="Silverstein K.A.T."/>
            <person name="Koren S."/>
            <person name="Bechman K.B."/>
            <person name="Herman A."/>
            <person name="Abrahante J.E."/>
            <person name="Garbe J."/>
        </authorList>
    </citation>
    <scope>NUCLEOTIDE SEQUENCE</scope>
    <source>
        <strain evidence="3">Duluth1</strain>
        <tissue evidence="3">Whole animal</tissue>
    </source>
</reference>
<protein>
    <recommendedName>
        <fullName evidence="2">PIPK domain-containing protein</fullName>
    </recommendedName>
</protein>
<evidence type="ECO:0000259" key="2">
    <source>
        <dbReference type="PROSITE" id="PS51455"/>
    </source>
</evidence>
<keyword evidence="4" id="KW-1185">Reference proteome</keyword>
<comment type="caution">
    <text evidence="3">The sequence shown here is derived from an EMBL/GenBank/DDBJ whole genome shotgun (WGS) entry which is preliminary data.</text>
</comment>
<keyword evidence="1" id="KW-0547">Nucleotide-binding</keyword>
<organism evidence="3 4">
    <name type="scientific">Dreissena polymorpha</name>
    <name type="common">Zebra mussel</name>
    <name type="synonym">Mytilus polymorpha</name>
    <dbReference type="NCBI Taxonomy" id="45954"/>
    <lineage>
        <taxon>Eukaryota</taxon>
        <taxon>Metazoa</taxon>
        <taxon>Spiralia</taxon>
        <taxon>Lophotrochozoa</taxon>
        <taxon>Mollusca</taxon>
        <taxon>Bivalvia</taxon>
        <taxon>Autobranchia</taxon>
        <taxon>Heteroconchia</taxon>
        <taxon>Euheterodonta</taxon>
        <taxon>Imparidentia</taxon>
        <taxon>Neoheterodontei</taxon>
        <taxon>Myida</taxon>
        <taxon>Dreissenoidea</taxon>
        <taxon>Dreissenidae</taxon>
        <taxon>Dreissena</taxon>
    </lineage>
</organism>